<feature type="region of interest" description="Disordered" evidence="1">
    <location>
        <begin position="45"/>
        <end position="84"/>
    </location>
</feature>
<dbReference type="VEuPathDB" id="ToxoDB:EBH_0072240"/>
<dbReference type="EMBL" id="HG711939">
    <property type="protein sequence ID" value="CDJ49920.1"/>
    <property type="molecule type" value="Genomic_DNA"/>
</dbReference>
<reference evidence="3" key="1">
    <citation type="submission" date="2013-10" db="EMBL/GenBank/DDBJ databases">
        <title>Genomic analysis of the causative agents of coccidiosis in chickens.</title>
        <authorList>
            <person name="Reid A.J."/>
            <person name="Blake D."/>
            <person name="Billington K."/>
            <person name="Browne H."/>
            <person name="Dunn M."/>
            <person name="Hung S."/>
            <person name="Kawahara F."/>
            <person name="Miranda-Saavedra D."/>
            <person name="Mourier T."/>
            <person name="Nagra H."/>
            <person name="Otto T.D."/>
            <person name="Rawlings N."/>
            <person name="Sanchez A."/>
            <person name="Sanders M."/>
            <person name="Subramaniam C."/>
            <person name="Tay Y."/>
            <person name="Dear P."/>
            <person name="Doerig C."/>
            <person name="Gruber A."/>
            <person name="Parkinson J."/>
            <person name="Shirley M."/>
            <person name="Wan K.L."/>
            <person name="Berriman M."/>
            <person name="Tomley F."/>
            <person name="Pain A."/>
        </authorList>
    </citation>
    <scope>NUCLEOTIDE SEQUENCE [LARGE SCALE GENOMIC DNA]</scope>
    <source>
        <strain evidence="3">Houghton</strain>
    </source>
</reference>
<keyword evidence="4" id="KW-1185">Reference proteome</keyword>
<feature type="region of interest" description="Disordered" evidence="1">
    <location>
        <begin position="121"/>
        <end position="157"/>
    </location>
</feature>
<evidence type="ECO:0000313" key="3">
    <source>
        <dbReference type="EMBL" id="CDJ49920.1"/>
    </source>
</evidence>
<gene>
    <name evidence="3" type="ORF">EBH_0072240</name>
</gene>
<name>U6LQ67_9EIME</name>
<proteinExistence type="predicted"/>
<feature type="compositionally biased region" description="Polar residues" evidence="1">
    <location>
        <begin position="45"/>
        <end position="54"/>
    </location>
</feature>
<evidence type="ECO:0000256" key="2">
    <source>
        <dbReference type="SAM" id="Phobius"/>
    </source>
</evidence>
<evidence type="ECO:0000256" key="1">
    <source>
        <dbReference type="SAM" id="MobiDB-lite"/>
    </source>
</evidence>
<dbReference type="Proteomes" id="UP000030750">
    <property type="component" value="Unassembled WGS sequence"/>
</dbReference>
<sequence>MDWNEATATNLDLHAYEFDLRTPTEAFHGPQFPLNDARLWVFDQQSPSGTTTDQMPGVEEGNTPVKNSGEASGAAPPLQRSGSGKGKLTVFIGSLAVLSLALVVCLASLLPTRQKLAVTLPPPQPVEAPPPQPVEEPPPQRVEEPSPQPFPPPMDKENAEECIEKLSLSADNLKTMWKTSSSTIRAAFKHHFTPFGKEGLKVRGNNVLNVLEEQVDYLLLNRPNDDSSEEEKEEFLKNAQLLRAICEASAERLRELGRLDSIARAHEIRIPLIDVAASEDRPDFDFGDDLEAEKPVTFGEFLKMLPKPKEEILALADSAGDAVVPRRIAATLADLIRVEGIESEDDNYICEHFDRFASTFGFRLGNMDDSDLEKAEPLRAIFDVKPFKSRDFFKFLKYRYERTLESYVDPLIFHHLAKNWNEQRAEELVEQIIDDQRRRTQDLIQQKVMTLLATVKKGQPGNTLFMFSMFLL</sequence>
<keyword evidence="2" id="KW-0812">Transmembrane</keyword>
<protein>
    <submittedName>
        <fullName evidence="3">Uncharacterized protein</fullName>
    </submittedName>
</protein>
<keyword evidence="2" id="KW-0472">Membrane</keyword>
<dbReference type="OrthoDB" id="347810at2759"/>
<accession>U6LQ67</accession>
<feature type="compositionally biased region" description="Pro residues" evidence="1">
    <location>
        <begin position="121"/>
        <end position="153"/>
    </location>
</feature>
<dbReference type="AlphaFoldDB" id="U6LQ67"/>
<feature type="transmembrane region" description="Helical" evidence="2">
    <location>
        <begin position="88"/>
        <end position="110"/>
    </location>
</feature>
<evidence type="ECO:0000313" key="4">
    <source>
        <dbReference type="Proteomes" id="UP000030750"/>
    </source>
</evidence>
<keyword evidence="2" id="KW-1133">Transmembrane helix</keyword>
<reference evidence="3" key="2">
    <citation type="submission" date="2013-10" db="EMBL/GenBank/DDBJ databases">
        <authorList>
            <person name="Aslett M."/>
        </authorList>
    </citation>
    <scope>NUCLEOTIDE SEQUENCE [LARGE SCALE GENOMIC DNA]</scope>
    <source>
        <strain evidence="3">Houghton</strain>
    </source>
</reference>
<organism evidence="3 4">
    <name type="scientific">Eimeria brunetti</name>
    <dbReference type="NCBI Taxonomy" id="51314"/>
    <lineage>
        <taxon>Eukaryota</taxon>
        <taxon>Sar</taxon>
        <taxon>Alveolata</taxon>
        <taxon>Apicomplexa</taxon>
        <taxon>Conoidasida</taxon>
        <taxon>Coccidia</taxon>
        <taxon>Eucoccidiorida</taxon>
        <taxon>Eimeriorina</taxon>
        <taxon>Eimeriidae</taxon>
        <taxon>Eimeria</taxon>
    </lineage>
</organism>